<evidence type="ECO:0000313" key="3">
    <source>
        <dbReference type="Proteomes" id="UP000199182"/>
    </source>
</evidence>
<name>A0A1H0DDR5_9FIRM</name>
<keyword evidence="1" id="KW-0472">Membrane</keyword>
<dbReference type="Pfam" id="PF05857">
    <property type="entry name" value="TraX"/>
    <property type="match status" value="1"/>
</dbReference>
<keyword evidence="1" id="KW-0812">Transmembrane</keyword>
<feature type="transmembrane region" description="Helical" evidence="1">
    <location>
        <begin position="190"/>
        <end position="208"/>
    </location>
</feature>
<dbReference type="RefSeq" id="WP_092641633.1">
    <property type="nucleotide sequence ID" value="NZ_FNID01000028.1"/>
</dbReference>
<feature type="transmembrane region" description="Helical" evidence="1">
    <location>
        <begin position="220"/>
        <end position="243"/>
    </location>
</feature>
<dbReference type="OrthoDB" id="9781069at2"/>
<evidence type="ECO:0000313" key="2">
    <source>
        <dbReference type="EMBL" id="SDN68129.1"/>
    </source>
</evidence>
<dbReference type="STRING" id="258515.SAMN05192585_1285"/>
<organism evidence="2 3">
    <name type="scientific">Acetanaerobacterium elongatum</name>
    <dbReference type="NCBI Taxonomy" id="258515"/>
    <lineage>
        <taxon>Bacteria</taxon>
        <taxon>Bacillati</taxon>
        <taxon>Bacillota</taxon>
        <taxon>Clostridia</taxon>
        <taxon>Eubacteriales</taxon>
        <taxon>Oscillospiraceae</taxon>
        <taxon>Acetanaerobacterium</taxon>
    </lineage>
</organism>
<feature type="transmembrane region" description="Helical" evidence="1">
    <location>
        <begin position="97"/>
        <end position="117"/>
    </location>
</feature>
<feature type="transmembrane region" description="Helical" evidence="1">
    <location>
        <begin position="70"/>
        <end position="91"/>
    </location>
</feature>
<keyword evidence="1" id="KW-1133">Transmembrane helix</keyword>
<feature type="transmembrane region" description="Helical" evidence="1">
    <location>
        <begin position="124"/>
        <end position="157"/>
    </location>
</feature>
<proteinExistence type="predicted"/>
<sequence length="246" mass="27649">MTETKTKGLSADVLKMIAIIAMTLDHAAPVLASAESPLGIAIHFFGRFTAPIMCYFIAEGYHYTHDVKKYALRLFIFAAISQVPYQLLFGLGNLLAFPPQISMIFTLFCGLIALIAWDRIENTALRLLAVIALCAVTWWSDWQIFGVLFILAFGVFYGDKKKQMTAFALFAAAKIIYNVSSDLITGHNPIVELSKLGLFCVIPLLLLYNGTRKKSAWRKWFFYIYYPAHLLLFAVINLLVIGYKGQ</sequence>
<dbReference type="AlphaFoldDB" id="A0A1H0DDR5"/>
<evidence type="ECO:0000256" key="1">
    <source>
        <dbReference type="SAM" id="Phobius"/>
    </source>
</evidence>
<protein>
    <submittedName>
        <fullName evidence="2">TraX protein</fullName>
    </submittedName>
</protein>
<dbReference type="InterPro" id="IPR008875">
    <property type="entry name" value="TraX"/>
</dbReference>
<keyword evidence="3" id="KW-1185">Reference proteome</keyword>
<reference evidence="2 3" key="1">
    <citation type="submission" date="2016-10" db="EMBL/GenBank/DDBJ databases">
        <authorList>
            <person name="de Groot N.N."/>
        </authorList>
    </citation>
    <scope>NUCLEOTIDE SEQUENCE [LARGE SCALE GENOMIC DNA]</scope>
    <source>
        <strain evidence="2 3">CGMCC 1.5012</strain>
    </source>
</reference>
<gene>
    <name evidence="2" type="ORF">SAMN05192585_1285</name>
</gene>
<dbReference type="EMBL" id="FNID01000028">
    <property type="protein sequence ID" value="SDN68129.1"/>
    <property type="molecule type" value="Genomic_DNA"/>
</dbReference>
<dbReference type="Proteomes" id="UP000199182">
    <property type="component" value="Unassembled WGS sequence"/>
</dbReference>
<feature type="transmembrane region" description="Helical" evidence="1">
    <location>
        <begin position="38"/>
        <end position="58"/>
    </location>
</feature>
<feature type="transmembrane region" description="Helical" evidence="1">
    <location>
        <begin position="12"/>
        <end position="32"/>
    </location>
</feature>
<accession>A0A1H0DDR5</accession>